<name>A0AAD5S5A9_9FUNG</name>
<evidence type="ECO:0000256" key="1">
    <source>
        <dbReference type="SAM" id="MobiDB-lite"/>
    </source>
</evidence>
<evidence type="ECO:0000313" key="2">
    <source>
        <dbReference type="EMBL" id="KAJ3040607.1"/>
    </source>
</evidence>
<evidence type="ECO:0000313" key="3">
    <source>
        <dbReference type="Proteomes" id="UP001212841"/>
    </source>
</evidence>
<feature type="region of interest" description="Disordered" evidence="1">
    <location>
        <begin position="69"/>
        <end position="96"/>
    </location>
</feature>
<feature type="compositionally biased region" description="Basic and acidic residues" evidence="1">
    <location>
        <begin position="70"/>
        <end position="79"/>
    </location>
</feature>
<dbReference type="EMBL" id="JADGJD010001546">
    <property type="protein sequence ID" value="KAJ3040607.1"/>
    <property type="molecule type" value="Genomic_DNA"/>
</dbReference>
<dbReference type="Proteomes" id="UP001212841">
    <property type="component" value="Unassembled WGS sequence"/>
</dbReference>
<protein>
    <submittedName>
        <fullName evidence="2">Uncharacterized protein</fullName>
    </submittedName>
</protein>
<sequence>MEKNAPTLLKTLRELYSQHYTVRIPIYQIIPHSPSTSHSFDLTPHCTGSIINLGSESYEMAIRSILQEEDLTKQSETEPRVSPPTSSKPPLTGGNIFPNPAEDCIEMWAGDGWARELITKYDVEERLKKVAAANADSVDPLIAGQEIWSTTAEMGDGVDPAVAAQDIWNKTAELGHSVDPTVAGEIWAKTAETGKQVSGDGREQKPEHSEFDQQYFGDLLKEKGDYETMKKRWAGCMIRPI</sequence>
<dbReference type="AlphaFoldDB" id="A0AAD5S5A9"/>
<accession>A0AAD5S5A9</accession>
<reference evidence="2" key="1">
    <citation type="submission" date="2020-05" db="EMBL/GenBank/DDBJ databases">
        <title>Phylogenomic resolution of chytrid fungi.</title>
        <authorList>
            <person name="Stajich J.E."/>
            <person name="Amses K."/>
            <person name="Simmons R."/>
            <person name="Seto K."/>
            <person name="Myers J."/>
            <person name="Bonds A."/>
            <person name="Quandt C.A."/>
            <person name="Barry K."/>
            <person name="Liu P."/>
            <person name="Grigoriev I."/>
            <person name="Longcore J.E."/>
            <person name="James T.Y."/>
        </authorList>
    </citation>
    <scope>NUCLEOTIDE SEQUENCE</scope>
    <source>
        <strain evidence="2">JEL0318</strain>
    </source>
</reference>
<gene>
    <name evidence="2" type="ORF">HK097_002514</name>
</gene>
<proteinExistence type="predicted"/>
<comment type="caution">
    <text evidence="2">The sequence shown here is derived from an EMBL/GenBank/DDBJ whole genome shotgun (WGS) entry which is preliminary data.</text>
</comment>
<organism evidence="2 3">
    <name type="scientific">Rhizophlyctis rosea</name>
    <dbReference type="NCBI Taxonomy" id="64517"/>
    <lineage>
        <taxon>Eukaryota</taxon>
        <taxon>Fungi</taxon>
        <taxon>Fungi incertae sedis</taxon>
        <taxon>Chytridiomycota</taxon>
        <taxon>Chytridiomycota incertae sedis</taxon>
        <taxon>Chytridiomycetes</taxon>
        <taxon>Rhizophlyctidales</taxon>
        <taxon>Rhizophlyctidaceae</taxon>
        <taxon>Rhizophlyctis</taxon>
    </lineage>
</organism>
<keyword evidence="3" id="KW-1185">Reference proteome</keyword>